<dbReference type="Proteomes" id="UP000032352">
    <property type="component" value="Chromosome"/>
</dbReference>
<evidence type="ECO:0000259" key="4">
    <source>
        <dbReference type="PROSITE" id="PS50109"/>
    </source>
</evidence>
<dbReference type="InterPro" id="IPR005330">
    <property type="entry name" value="MHYT_dom"/>
</dbReference>
<dbReference type="InterPro" id="IPR035965">
    <property type="entry name" value="PAS-like_dom_sf"/>
</dbReference>
<sequence>MDFWRFHPVSNPSYFLVEGHFNFLLVGLSVLVAGFAAYAALVVLVQVWGVKVHKNKQLWLFFGSFVLGTGIWAMHFTGMLAFVMPMPMSYDPFLTFLSVFPAIIGAYFTLRRLSYKHFTLINIQLAALSLSLGISFMHFIGMEAMVLTGLMVYDLNLFITSLVFAHIQSSIAIALITIVHKNAQNRLSARLICAAVIGSAISGMHYTAMASVSFYFDQAVSPVTPQMSTQSLVLSLVITGIVAIFVATTVLMALIDKKLFLAEETAKASEIREKDILEQLADGWFVINDKGQIHQYNSAALAMFEYQARTLDDCTLDKLMPAISEQQLMPAILDKQSNIIGQTLALEGIKANGESFPIEVTFSKMTLMIDFKIMFNCVVRDISTRVRLENKLHHAMKLESVGQLASGIAHEINTPTQYVVDNTSFLQAAFANMLPAIQGCRDFFENRDIDGAEKVKDLLDKADFEFLSAEVPLAISQSLEGLTRISAIVGAMKSFSHPSRGRMQLTNITEAITTTLTVARSEWRNVAEVETNFDDSLPDIMCIRDEFNQVILNIIVNAAHAIAERLAKDKDDEKGKIIINTYRDDIDAIITIEDNGTGMTEKTLSRIFDPFYTTKGVGKGTGQGLSMAYKMIVEQHQGQLYAESVYGEGSIFTIQLPVKVQRAAPEQAARQAAEV</sequence>
<dbReference type="SUPFAM" id="SSF55874">
    <property type="entry name" value="ATPase domain of HSP90 chaperone/DNA topoisomerase II/histidine kinase"/>
    <property type="match status" value="1"/>
</dbReference>
<dbReference type="InterPro" id="IPR005467">
    <property type="entry name" value="His_kinase_dom"/>
</dbReference>
<keyword evidence="3" id="KW-0472">Membrane</keyword>
<dbReference type="InterPro" id="IPR004358">
    <property type="entry name" value="Sig_transdc_His_kin-like_C"/>
</dbReference>
<dbReference type="KEGG" id="tvd:SG34_009075"/>
<keyword evidence="3" id="KW-1133">Transmembrane helix</keyword>
<dbReference type="GO" id="GO:0004673">
    <property type="term" value="F:protein histidine kinase activity"/>
    <property type="evidence" value="ECO:0007669"/>
    <property type="project" value="UniProtKB-EC"/>
</dbReference>
<evidence type="ECO:0000256" key="2">
    <source>
        <dbReference type="ARBA" id="ARBA00012438"/>
    </source>
</evidence>
<dbReference type="Gene3D" id="3.30.450.20">
    <property type="entry name" value="PAS domain"/>
    <property type="match status" value="1"/>
</dbReference>
<feature type="transmembrane region" description="Helical" evidence="3">
    <location>
        <begin position="90"/>
        <end position="110"/>
    </location>
</feature>
<dbReference type="Pfam" id="PF02518">
    <property type="entry name" value="HATPase_c"/>
    <property type="match status" value="1"/>
</dbReference>
<feature type="domain" description="Histidine kinase" evidence="4">
    <location>
        <begin position="407"/>
        <end position="660"/>
    </location>
</feature>
<dbReference type="Gene3D" id="3.30.565.10">
    <property type="entry name" value="Histidine kinase-like ATPase, C-terminal domain"/>
    <property type="match status" value="1"/>
</dbReference>
<dbReference type="SMART" id="SM00387">
    <property type="entry name" value="HATPase_c"/>
    <property type="match status" value="1"/>
</dbReference>
<keyword evidence="3" id="KW-0812">Transmembrane</keyword>
<organism evidence="6 7">
    <name type="scientific">Thalassomonas viridans</name>
    <dbReference type="NCBI Taxonomy" id="137584"/>
    <lineage>
        <taxon>Bacteria</taxon>
        <taxon>Pseudomonadati</taxon>
        <taxon>Pseudomonadota</taxon>
        <taxon>Gammaproteobacteria</taxon>
        <taxon>Alteromonadales</taxon>
        <taxon>Colwelliaceae</taxon>
        <taxon>Thalassomonas</taxon>
    </lineage>
</organism>
<protein>
    <recommendedName>
        <fullName evidence="2">histidine kinase</fullName>
        <ecNumber evidence="2">2.7.13.3</ecNumber>
    </recommendedName>
</protein>
<dbReference type="PROSITE" id="PS50924">
    <property type="entry name" value="MHYT"/>
    <property type="match status" value="1"/>
</dbReference>
<feature type="transmembrane region" description="Helical" evidence="3">
    <location>
        <begin position="157"/>
        <end position="179"/>
    </location>
</feature>
<feature type="domain" description="MHYT" evidence="5">
    <location>
        <begin position="21"/>
        <end position="215"/>
    </location>
</feature>
<dbReference type="Pfam" id="PF13426">
    <property type="entry name" value="PAS_9"/>
    <property type="match status" value="1"/>
</dbReference>
<dbReference type="EC" id="2.7.13.3" evidence="2"/>
<name>A0AAE9Z7Z8_9GAMM</name>
<dbReference type="PROSITE" id="PS50109">
    <property type="entry name" value="HIS_KIN"/>
    <property type="match status" value="1"/>
</dbReference>
<dbReference type="GO" id="GO:0016020">
    <property type="term" value="C:membrane"/>
    <property type="evidence" value="ECO:0007669"/>
    <property type="project" value="UniProtKB-UniRule"/>
</dbReference>
<dbReference type="AlphaFoldDB" id="A0AAE9Z7Z8"/>
<evidence type="ECO:0000313" key="6">
    <source>
        <dbReference type="EMBL" id="WDE08193.1"/>
    </source>
</evidence>
<dbReference type="Gene3D" id="1.10.287.130">
    <property type="match status" value="1"/>
</dbReference>
<evidence type="ECO:0000256" key="3">
    <source>
        <dbReference type="PROSITE-ProRule" id="PRU00244"/>
    </source>
</evidence>
<feature type="transmembrane region" description="Helical" evidence="3">
    <location>
        <begin position="117"/>
        <end position="137"/>
    </location>
</feature>
<dbReference type="SMART" id="SM00091">
    <property type="entry name" value="PAS"/>
    <property type="match status" value="1"/>
</dbReference>
<feature type="transmembrane region" description="Helical" evidence="3">
    <location>
        <begin position="59"/>
        <end position="84"/>
    </location>
</feature>
<dbReference type="InterPro" id="IPR036890">
    <property type="entry name" value="HATPase_C_sf"/>
</dbReference>
<dbReference type="SUPFAM" id="SSF55785">
    <property type="entry name" value="PYP-like sensor domain (PAS domain)"/>
    <property type="match status" value="1"/>
</dbReference>
<dbReference type="PRINTS" id="PR00344">
    <property type="entry name" value="BCTRLSENSOR"/>
</dbReference>
<reference evidence="6 7" key="1">
    <citation type="journal article" date="2015" name="Genome Announc.">
        <title>Draft Genome Sequences of Marine Isolates of Thalassomonas viridans and Thalassomonas actiniarum.</title>
        <authorList>
            <person name="Olonade I."/>
            <person name="van Zyl L.J."/>
            <person name="Trindade M."/>
        </authorList>
    </citation>
    <scope>NUCLEOTIDE SEQUENCE [LARGE SCALE GENOMIC DNA]</scope>
    <source>
        <strain evidence="6 7">XOM25</strain>
    </source>
</reference>
<dbReference type="EMBL" id="CP059733">
    <property type="protein sequence ID" value="WDE08193.1"/>
    <property type="molecule type" value="Genomic_DNA"/>
</dbReference>
<evidence type="ECO:0000259" key="5">
    <source>
        <dbReference type="PROSITE" id="PS50924"/>
    </source>
</evidence>
<accession>A0AAE9Z7Z8</accession>
<dbReference type="Pfam" id="PF03707">
    <property type="entry name" value="MHYT"/>
    <property type="match status" value="3"/>
</dbReference>
<dbReference type="PANTHER" id="PTHR43065">
    <property type="entry name" value="SENSOR HISTIDINE KINASE"/>
    <property type="match status" value="1"/>
</dbReference>
<comment type="catalytic activity">
    <reaction evidence="1">
        <text>ATP + protein L-histidine = ADP + protein N-phospho-L-histidine.</text>
        <dbReference type="EC" id="2.7.13.3"/>
    </reaction>
</comment>
<evidence type="ECO:0000313" key="7">
    <source>
        <dbReference type="Proteomes" id="UP000032352"/>
    </source>
</evidence>
<dbReference type="PANTHER" id="PTHR43065:SF50">
    <property type="entry name" value="HISTIDINE KINASE"/>
    <property type="match status" value="1"/>
</dbReference>
<keyword evidence="7" id="KW-1185">Reference proteome</keyword>
<feature type="transmembrane region" description="Helical" evidence="3">
    <location>
        <begin position="191"/>
        <end position="212"/>
    </location>
</feature>
<dbReference type="InterPro" id="IPR003594">
    <property type="entry name" value="HATPase_dom"/>
</dbReference>
<proteinExistence type="predicted"/>
<evidence type="ECO:0000256" key="1">
    <source>
        <dbReference type="ARBA" id="ARBA00000085"/>
    </source>
</evidence>
<reference evidence="6 7" key="2">
    <citation type="journal article" date="2022" name="Mar. Drugs">
        <title>Bioassay-Guided Fractionation Leads to the Detection of Cholic Acid Generated by the Rare Thalassomonas sp.</title>
        <authorList>
            <person name="Pheiffer F."/>
            <person name="Schneider Y.K."/>
            <person name="Hansen E.H."/>
            <person name="Andersen J.H."/>
            <person name="Isaksson J."/>
            <person name="Busche T."/>
            <person name="R C."/>
            <person name="Kalinowski J."/>
            <person name="Zyl L.V."/>
            <person name="Trindade M."/>
        </authorList>
    </citation>
    <scope>NUCLEOTIDE SEQUENCE [LARGE SCALE GENOMIC DNA]</scope>
    <source>
        <strain evidence="6 7">XOM25</strain>
    </source>
</reference>
<feature type="transmembrane region" description="Helical" evidence="3">
    <location>
        <begin position="20"/>
        <end position="47"/>
    </location>
</feature>
<gene>
    <name evidence="6" type="ORF">SG34_009075</name>
</gene>
<dbReference type="NCBIfam" id="TIGR00229">
    <property type="entry name" value="sensory_box"/>
    <property type="match status" value="1"/>
</dbReference>
<dbReference type="CDD" id="cd00130">
    <property type="entry name" value="PAS"/>
    <property type="match status" value="1"/>
</dbReference>
<dbReference type="InterPro" id="IPR000014">
    <property type="entry name" value="PAS"/>
</dbReference>
<feature type="transmembrane region" description="Helical" evidence="3">
    <location>
        <begin position="232"/>
        <end position="255"/>
    </location>
</feature>